<dbReference type="Pfam" id="PF08615">
    <property type="entry name" value="RNase_H2_suC"/>
    <property type="match status" value="1"/>
</dbReference>
<feature type="region of interest" description="Disordered" evidence="1">
    <location>
        <begin position="77"/>
        <end position="108"/>
    </location>
</feature>
<dbReference type="PANTHER" id="PTHR47204">
    <property type="entry name" value="OS02G0168900 PROTEIN"/>
    <property type="match status" value="1"/>
</dbReference>
<sequence>MSKPMFKITSPGDEASPNVVANLLPCRVQHDGPLDTVQPFWQPKTQDDKSVAFFRGRELHGKTVKLPSGYRGVVVDRVPDAPDAPKHPVTEIDDESDEVREVQPEPSSMKVRAEFDEVVVWGHEAMADAASDPYVRSVEEWLQVSALIHAYPSPGSSEGEEST</sequence>
<dbReference type="AlphaFoldDB" id="A0A8K0T4E3"/>
<keyword evidence="3" id="KW-1185">Reference proteome</keyword>
<evidence type="ECO:0000313" key="3">
    <source>
        <dbReference type="Proteomes" id="UP000813385"/>
    </source>
</evidence>
<dbReference type="EMBL" id="JAGPXD010000006">
    <property type="protein sequence ID" value="KAH7350080.1"/>
    <property type="molecule type" value="Genomic_DNA"/>
</dbReference>
<evidence type="ECO:0000313" key="2">
    <source>
        <dbReference type="EMBL" id="KAH7350080.1"/>
    </source>
</evidence>
<organism evidence="2 3">
    <name type="scientific">Plectosphaerella cucumerina</name>
    <dbReference type="NCBI Taxonomy" id="40658"/>
    <lineage>
        <taxon>Eukaryota</taxon>
        <taxon>Fungi</taxon>
        <taxon>Dikarya</taxon>
        <taxon>Ascomycota</taxon>
        <taxon>Pezizomycotina</taxon>
        <taxon>Sordariomycetes</taxon>
        <taxon>Hypocreomycetidae</taxon>
        <taxon>Glomerellales</taxon>
        <taxon>Plectosphaerellaceae</taxon>
        <taxon>Plectosphaerella</taxon>
    </lineage>
</organism>
<feature type="compositionally biased region" description="Basic and acidic residues" evidence="1">
    <location>
        <begin position="77"/>
        <end position="90"/>
    </location>
</feature>
<protein>
    <submittedName>
        <fullName evidence="2">Ribonuclease H1/H2 small subunit</fullName>
    </submittedName>
</protein>
<evidence type="ECO:0000256" key="1">
    <source>
        <dbReference type="SAM" id="MobiDB-lite"/>
    </source>
</evidence>
<reference evidence="2" key="1">
    <citation type="journal article" date="2021" name="Nat. Commun.">
        <title>Genetic determinants of endophytism in the Arabidopsis root mycobiome.</title>
        <authorList>
            <person name="Mesny F."/>
            <person name="Miyauchi S."/>
            <person name="Thiergart T."/>
            <person name="Pickel B."/>
            <person name="Atanasova L."/>
            <person name="Karlsson M."/>
            <person name="Huettel B."/>
            <person name="Barry K.W."/>
            <person name="Haridas S."/>
            <person name="Chen C."/>
            <person name="Bauer D."/>
            <person name="Andreopoulos W."/>
            <person name="Pangilinan J."/>
            <person name="LaButti K."/>
            <person name="Riley R."/>
            <person name="Lipzen A."/>
            <person name="Clum A."/>
            <person name="Drula E."/>
            <person name="Henrissat B."/>
            <person name="Kohler A."/>
            <person name="Grigoriev I.V."/>
            <person name="Martin F.M."/>
            <person name="Hacquard S."/>
        </authorList>
    </citation>
    <scope>NUCLEOTIDE SEQUENCE</scope>
    <source>
        <strain evidence="2">MPI-CAGE-AT-0016</strain>
    </source>
</reference>
<dbReference type="Proteomes" id="UP000813385">
    <property type="component" value="Unassembled WGS sequence"/>
</dbReference>
<comment type="caution">
    <text evidence="2">The sequence shown here is derived from an EMBL/GenBank/DDBJ whole genome shotgun (WGS) entry which is preliminary data.</text>
</comment>
<dbReference type="Gene3D" id="2.40.128.680">
    <property type="match status" value="1"/>
</dbReference>
<dbReference type="InterPro" id="IPR013924">
    <property type="entry name" value="RNase_H2_suC"/>
</dbReference>
<accession>A0A8K0T4E3</accession>
<gene>
    <name evidence="2" type="ORF">B0T11DRAFT_290519</name>
</gene>
<dbReference type="GO" id="GO:0032299">
    <property type="term" value="C:ribonuclease H2 complex"/>
    <property type="evidence" value="ECO:0007669"/>
    <property type="project" value="InterPro"/>
</dbReference>
<dbReference type="GO" id="GO:0006401">
    <property type="term" value="P:RNA catabolic process"/>
    <property type="evidence" value="ECO:0007669"/>
    <property type="project" value="InterPro"/>
</dbReference>
<dbReference type="PANTHER" id="PTHR47204:SF1">
    <property type="entry name" value="RIBONUCLEASE H2 SUBUNIT C"/>
    <property type="match status" value="1"/>
</dbReference>
<proteinExistence type="predicted"/>
<name>A0A8K0T4E3_9PEZI</name>
<dbReference type="CDD" id="cd09271">
    <property type="entry name" value="RNase_H2-C"/>
    <property type="match status" value="1"/>
</dbReference>
<dbReference type="OrthoDB" id="6222486at2759"/>